<feature type="compositionally biased region" description="Polar residues" evidence="2">
    <location>
        <begin position="263"/>
        <end position="273"/>
    </location>
</feature>
<feature type="compositionally biased region" description="Basic and acidic residues" evidence="2">
    <location>
        <begin position="286"/>
        <end position="295"/>
    </location>
</feature>
<dbReference type="Ensembl" id="ENSAPOT00000011142.1">
    <property type="protein sequence ID" value="ENSAPOP00000023486.1"/>
    <property type="gene ID" value="ENSAPOG00000005345.1"/>
</dbReference>
<feature type="region of interest" description="Disordered" evidence="2">
    <location>
        <begin position="1314"/>
        <end position="1333"/>
    </location>
</feature>
<feature type="compositionally biased region" description="Low complexity" evidence="2">
    <location>
        <begin position="787"/>
        <end position="796"/>
    </location>
</feature>
<evidence type="ECO:0000256" key="1">
    <source>
        <dbReference type="ARBA" id="ARBA00023054"/>
    </source>
</evidence>
<feature type="compositionally biased region" description="Polar residues" evidence="2">
    <location>
        <begin position="754"/>
        <end position="775"/>
    </location>
</feature>
<feature type="compositionally biased region" description="Basic and acidic residues" evidence="2">
    <location>
        <begin position="335"/>
        <end position="347"/>
    </location>
</feature>
<feature type="compositionally biased region" description="Basic and acidic residues" evidence="2">
    <location>
        <begin position="601"/>
        <end position="613"/>
    </location>
</feature>
<dbReference type="GeneTree" id="ENSGT00950000183026"/>
<dbReference type="GO" id="GO:0005737">
    <property type="term" value="C:cytoplasm"/>
    <property type="evidence" value="ECO:0007669"/>
    <property type="project" value="TreeGrafter"/>
</dbReference>
<feature type="compositionally biased region" description="Low complexity" evidence="2">
    <location>
        <begin position="970"/>
        <end position="979"/>
    </location>
</feature>
<dbReference type="Proteomes" id="UP000257200">
    <property type="component" value="Unplaced"/>
</dbReference>
<dbReference type="Ensembl" id="ENSAPOT00000011162.1">
    <property type="protein sequence ID" value="ENSAPOP00000003801.1"/>
    <property type="gene ID" value="ENSAPOG00000005345.1"/>
</dbReference>
<dbReference type="PANTHER" id="PTHR24200">
    <property type="entry name" value="TOUCAN, ISOFORM A"/>
    <property type="match status" value="1"/>
</dbReference>
<feature type="region of interest" description="Disordered" evidence="2">
    <location>
        <begin position="839"/>
        <end position="1017"/>
    </location>
</feature>
<reference evidence="3" key="1">
    <citation type="submission" date="2025-05" db="UniProtKB">
        <authorList>
            <consortium name="Ensembl"/>
        </authorList>
    </citation>
    <scope>IDENTIFICATION</scope>
</reference>
<name>A0A3Q1EH55_9TELE</name>
<proteinExistence type="predicted"/>
<dbReference type="GO" id="GO:0005634">
    <property type="term" value="C:nucleus"/>
    <property type="evidence" value="ECO:0007669"/>
    <property type="project" value="TreeGrafter"/>
</dbReference>
<feature type="compositionally biased region" description="Polar residues" evidence="2">
    <location>
        <begin position="1420"/>
        <end position="1430"/>
    </location>
</feature>
<feature type="region of interest" description="Disordered" evidence="2">
    <location>
        <begin position="238"/>
        <end position="474"/>
    </location>
</feature>
<keyword evidence="4" id="KW-1185">Reference proteome</keyword>
<dbReference type="GO" id="GO:0008017">
    <property type="term" value="F:microtubule binding"/>
    <property type="evidence" value="ECO:0007669"/>
    <property type="project" value="TreeGrafter"/>
</dbReference>
<feature type="compositionally biased region" description="Polar residues" evidence="2">
    <location>
        <begin position="1388"/>
        <end position="1408"/>
    </location>
</feature>
<dbReference type="PANTHER" id="PTHR24200:SF15">
    <property type="entry name" value="MICROTUBULE-ASSOCIATED TUMOR SUPPRESSOR CANDIDATE 2-LIKE ISOFORM X1"/>
    <property type="match status" value="1"/>
</dbReference>
<feature type="region of interest" description="Disordered" evidence="2">
    <location>
        <begin position="754"/>
        <end position="817"/>
    </location>
</feature>
<feature type="compositionally biased region" description="Low complexity" evidence="2">
    <location>
        <begin position="1455"/>
        <end position="1468"/>
    </location>
</feature>
<feature type="region of interest" description="Disordered" evidence="2">
    <location>
        <begin position="517"/>
        <end position="618"/>
    </location>
</feature>
<feature type="compositionally biased region" description="Polar residues" evidence="2">
    <location>
        <begin position="24"/>
        <end position="44"/>
    </location>
</feature>
<feature type="compositionally biased region" description="Polar residues" evidence="2">
    <location>
        <begin position="385"/>
        <end position="404"/>
    </location>
</feature>
<sequence length="1468" mass="161913">MSVPSSYQGLRVNVDRGEKVGGKTQIQFSQSGDDNANQLSSISDQKGRDLIEDSGYSASSIPPLVSQTESPDKLVIWGSEQQCMEPELRQFEILERQEIHTFLGNRNQEENEEEDDGGSLRDEKDEGPMSISSSSTASSASTGVRRNDNDSNKVESKIQRGKEVQKRMGCHSTEELDKCVTSSVEKRDTRSGREKRKGGLKESKSETNVFVSSLSAVALSGSLSSALDSSGEATLISMSKTNPYPNANNTTSAHTRRSAAPVDTNQNSPPTHLQQKHGCPQYCSQDQRHGEESHHRNGLSSDGGMGQRRKAGFDDRVLPPRRQQLVRPLCQTEMGRSRSLAETHSHPTEAGTPSTLHHSPDPHSNGSNRKFTKSSLREPSDFSHLYNTSGFSQLQQPSQASNRETPAVERQQATTVRHSSSPSNPSTLEKRPQTQLTYRRNCSSPNRTGVDSRSSTPPHSPLRTPQGSPRRQPSMYLISRNVPGVVRHIPSGCNPAVPTSAQGYGNSCLRAPVKTNISTSGIPKAPLHNQQSSPNSNHNSPKESSPSPKLKPKGVRPKIITYVRKNPQFKPQASDGPYQVSSLPSRLSTYPHSQTPTSFKDTPKDPSKPDAESRGAPVLSASNLLYDKYRQEMQANSFPSGMMSRNIRAPGHTNTVPPTHTHSHTAPPKLGSKADNFYGTPSEVGRSASFKGSSPEDALQSRTAAQAGGSGSLLRSGRGLRLGLGAVTRTTTGSAKVRGPGQGQRSALVFSQPVQPVSPATSQKGQDNTDDQVFTHNAPAAPPPAPTAAAQPQAAASRSLLPKASQSGLRPPGFSSSRLPAGRLAAFGFVRSSSVSSVSSAHSADSTQSDPCRTAHRLSVSEEPPLHRVTTGTASTDHQRGAPCRSNSLQPPSTPALPRRYLPPQPRSSPGVGRKEFQRSSEVTRSLPSSPKRLAVVPPKPQSPVQSGQRPAAAVRGSAPLGSPRRVAPLRLQQEQQENLQREKEEAQQKERERQAEERKKEEQREEVQRLQGRCEQQERQLKSLRDELRKTSLGLEAFIITTQHYCLKNKTKEENQRQLYLEMQKIRDEMASNSVRWERLQREKTALEVAFERELQELQLQQEAELAAVEEGLRKCHSAETEHLKAEHQSEMEELRTHQQEQVEEMTVGHQAAIQELRDMHNITMATLHEEHARTMRDLRKAHEQQKMLLEEDFEKLRLSLQDQVDTLTFQNQSLRDKAKRFEEALRRSTDEQIVDALAPYQHIEQDLKSLKEVVEMKNQQIHQQEKKISDLEKVAQKNVFLEEKVQVLQQQNEDLKARIEMNLALSRQLSEDNANLQESVEKESTEKKRLSRNNEELLWRLQTSPLMSPTSSPLHRSFSTSPVPSSPLFFSSPVAGCDSPSHCHGCSQQAQYSSPSHRAATNQNLSPGPATPAHRAAINQNFSSNPATPTHRAAVNQNFSSNPATPTHRAPASRCNSNSCLSSLQR</sequence>
<feature type="compositionally biased region" description="Polar residues" evidence="2">
    <location>
        <begin position="56"/>
        <end position="69"/>
    </location>
</feature>
<dbReference type="RefSeq" id="XP_022065122.1">
    <property type="nucleotide sequence ID" value="XM_022209430.2"/>
</dbReference>
<feature type="compositionally biased region" description="Polar residues" evidence="2">
    <location>
        <begin position="1437"/>
        <end position="1447"/>
    </location>
</feature>
<feature type="compositionally biased region" description="Polar residues" evidence="2">
    <location>
        <begin position="579"/>
        <end position="600"/>
    </location>
</feature>
<feature type="compositionally biased region" description="Polar residues" evidence="2">
    <location>
        <begin position="804"/>
        <end position="817"/>
    </location>
</feature>
<feature type="region of interest" description="Disordered" evidence="2">
    <location>
        <begin position="1387"/>
        <end position="1468"/>
    </location>
</feature>
<feature type="compositionally biased region" description="Basic and acidic residues" evidence="2">
    <location>
        <begin position="1321"/>
        <end position="1333"/>
    </location>
</feature>
<feature type="region of interest" description="Disordered" evidence="2">
    <location>
        <begin position="1"/>
        <end position="69"/>
    </location>
</feature>
<feature type="compositionally biased region" description="Basic and acidic residues" evidence="2">
    <location>
        <begin position="145"/>
        <end position="205"/>
    </location>
</feature>
<feature type="compositionally biased region" description="Low complexity" evidence="2">
    <location>
        <begin position="526"/>
        <end position="548"/>
    </location>
</feature>
<dbReference type="STRING" id="80966.ENSAPOP00000023486"/>
<dbReference type="GeneID" id="110961688"/>
<feature type="region of interest" description="Disordered" evidence="2">
    <location>
        <begin position="1346"/>
        <end position="1365"/>
    </location>
</feature>
<feature type="compositionally biased region" description="Low complexity" evidence="2">
    <location>
        <begin position="839"/>
        <end position="850"/>
    </location>
</feature>
<organism evidence="3 4">
    <name type="scientific">Acanthochromis polyacanthus</name>
    <name type="common">spiny chromis</name>
    <dbReference type="NCBI Taxonomy" id="80966"/>
    <lineage>
        <taxon>Eukaryota</taxon>
        <taxon>Metazoa</taxon>
        <taxon>Chordata</taxon>
        <taxon>Craniata</taxon>
        <taxon>Vertebrata</taxon>
        <taxon>Euteleostomi</taxon>
        <taxon>Actinopterygii</taxon>
        <taxon>Neopterygii</taxon>
        <taxon>Teleostei</taxon>
        <taxon>Neoteleostei</taxon>
        <taxon>Acanthomorphata</taxon>
        <taxon>Ovalentaria</taxon>
        <taxon>Pomacentridae</taxon>
        <taxon>Acanthochromis</taxon>
    </lineage>
</organism>
<evidence type="ECO:0000313" key="4">
    <source>
        <dbReference type="Proteomes" id="UP000257200"/>
    </source>
</evidence>
<feature type="compositionally biased region" description="Polar residues" evidence="2">
    <location>
        <begin position="351"/>
        <end position="369"/>
    </location>
</feature>
<dbReference type="CTD" id="556195"/>
<evidence type="ECO:0000256" key="2">
    <source>
        <dbReference type="SAM" id="MobiDB-lite"/>
    </source>
</evidence>
<feature type="compositionally biased region" description="Polar residues" evidence="2">
    <location>
        <begin position="238"/>
        <end position="253"/>
    </location>
</feature>
<feature type="compositionally biased region" description="Polar residues" evidence="2">
    <location>
        <begin position="411"/>
        <end position="471"/>
    </location>
</feature>
<evidence type="ECO:0000313" key="3">
    <source>
        <dbReference type="Ensembl" id="ENSAPOP00000003801.1"/>
    </source>
</evidence>
<feature type="compositionally biased region" description="Low complexity" evidence="2">
    <location>
        <begin position="130"/>
        <end position="142"/>
    </location>
</feature>
<protein>
    <submittedName>
        <fullName evidence="3">Microtubule associated tumor suppressor candidate 2a</fullName>
    </submittedName>
</protein>
<keyword evidence="1" id="KW-0175">Coiled coil</keyword>
<feature type="compositionally biased region" description="Basic and acidic residues" evidence="2">
    <location>
        <begin position="980"/>
        <end position="1009"/>
    </location>
</feature>
<feature type="compositionally biased region" description="Polar residues" evidence="2">
    <location>
        <begin position="920"/>
        <end position="929"/>
    </location>
</feature>
<accession>A0A3Q1EH55</accession>
<dbReference type="InterPro" id="IPR051293">
    <property type="entry name" value="MTUS1/CCDC69"/>
</dbReference>
<feature type="compositionally biased region" description="Low complexity" evidence="2">
    <location>
        <begin position="650"/>
        <end position="668"/>
    </location>
</feature>
<feature type="region of interest" description="Disordered" evidence="2">
    <location>
        <begin position="101"/>
        <end position="209"/>
    </location>
</feature>
<feature type="compositionally biased region" description="Basic and acidic residues" evidence="2">
    <location>
        <begin position="118"/>
        <end position="127"/>
    </location>
</feature>
<feature type="region of interest" description="Disordered" evidence="2">
    <location>
        <begin position="649"/>
        <end position="717"/>
    </location>
</feature>